<dbReference type="AlphaFoldDB" id="A0A218Y1I5"/>
<dbReference type="EMBL" id="MTKT01000429">
    <property type="protein sequence ID" value="OWM90940.1"/>
    <property type="molecule type" value="Genomic_DNA"/>
</dbReference>
<organism evidence="1 2">
    <name type="scientific">Punica granatum</name>
    <name type="common">Pomegranate</name>
    <dbReference type="NCBI Taxonomy" id="22663"/>
    <lineage>
        <taxon>Eukaryota</taxon>
        <taxon>Viridiplantae</taxon>
        <taxon>Streptophyta</taxon>
        <taxon>Embryophyta</taxon>
        <taxon>Tracheophyta</taxon>
        <taxon>Spermatophyta</taxon>
        <taxon>Magnoliopsida</taxon>
        <taxon>eudicotyledons</taxon>
        <taxon>Gunneridae</taxon>
        <taxon>Pentapetalae</taxon>
        <taxon>rosids</taxon>
        <taxon>malvids</taxon>
        <taxon>Myrtales</taxon>
        <taxon>Lythraceae</taxon>
        <taxon>Punica</taxon>
    </lineage>
</organism>
<gene>
    <name evidence="1" type="ORF">CDL15_Pgr019252</name>
</gene>
<evidence type="ECO:0000313" key="1">
    <source>
        <dbReference type="EMBL" id="OWM90940.1"/>
    </source>
</evidence>
<sequence>MLWVRLTLGTKAHLVSVGSEDRTWLSHKDGHHFSLVMWMMVCAECAWLMLPPNVLICRRRTLLPGQSCFVGALSLGRCVFDLPEASLVTGVAARCSAGCRPCWDGCALLKARFAAEMVVLCWRLAFPWGGCVFDSLEADRAVGSIVCYSCWQLVLPLKRLLAGNALVSPLGLLLARRLLVAPPGAVARSPVWVVVHSLGTSVLRCGTRALGAPTYPLGQGIRVCRSSCDACDTCDPGITSRS</sequence>
<comment type="caution">
    <text evidence="1">The sequence shown here is derived from an EMBL/GenBank/DDBJ whole genome shotgun (WGS) entry which is preliminary data.</text>
</comment>
<proteinExistence type="predicted"/>
<accession>A0A218Y1I5</accession>
<protein>
    <submittedName>
        <fullName evidence="1">Uncharacterized protein</fullName>
    </submittedName>
</protein>
<dbReference type="Proteomes" id="UP000197138">
    <property type="component" value="Unassembled WGS sequence"/>
</dbReference>
<evidence type="ECO:0000313" key="2">
    <source>
        <dbReference type="Proteomes" id="UP000197138"/>
    </source>
</evidence>
<reference evidence="2" key="1">
    <citation type="journal article" date="2017" name="Plant J.">
        <title>The pomegranate (Punica granatum L.) genome and the genomics of punicalagin biosynthesis.</title>
        <authorList>
            <person name="Qin G."/>
            <person name="Xu C."/>
            <person name="Ming R."/>
            <person name="Tang H."/>
            <person name="Guyot R."/>
            <person name="Kramer E.M."/>
            <person name="Hu Y."/>
            <person name="Yi X."/>
            <person name="Qi Y."/>
            <person name="Xu X."/>
            <person name="Gao Z."/>
            <person name="Pan H."/>
            <person name="Jian J."/>
            <person name="Tian Y."/>
            <person name="Yue Z."/>
            <person name="Xu Y."/>
        </authorList>
    </citation>
    <scope>NUCLEOTIDE SEQUENCE [LARGE SCALE GENOMIC DNA]</scope>
    <source>
        <strain evidence="2">cv. Dabenzi</strain>
    </source>
</reference>
<name>A0A218Y1I5_PUNGR</name>